<dbReference type="AlphaFoldDB" id="A0A7R7DJN8"/>
<dbReference type="InterPro" id="IPR031571">
    <property type="entry name" value="RcpC_dom"/>
</dbReference>
<dbReference type="KEGG" id="atl:Athai_04220"/>
<sequence>MFPGRERASRPRRCKTERLDPIRWSARRRSRLLRAGAVTVLLLLAAGVLATGSGAAADDGRCPARPTPAPSHRPAPGSSVPAGSVGVAVPIGGAGVGGLVHPGDRVDLTVTVTTDPDSADTDTQRDPAELLVRDALVLRGTTGHSADMTGGSVVYLAMTEQQARRVAGVAPSARIGLTLRPG</sequence>
<feature type="domain" description="Flp pilus assembly protein RcpC/CpaB" evidence="2">
    <location>
        <begin position="79"/>
        <end position="180"/>
    </location>
</feature>
<organism evidence="3 4">
    <name type="scientific">Actinocatenispora thailandica</name>
    <dbReference type="NCBI Taxonomy" id="227318"/>
    <lineage>
        <taxon>Bacteria</taxon>
        <taxon>Bacillati</taxon>
        <taxon>Actinomycetota</taxon>
        <taxon>Actinomycetes</taxon>
        <taxon>Micromonosporales</taxon>
        <taxon>Micromonosporaceae</taxon>
        <taxon>Actinocatenispora</taxon>
    </lineage>
</organism>
<evidence type="ECO:0000259" key="2">
    <source>
        <dbReference type="Pfam" id="PF16976"/>
    </source>
</evidence>
<name>A0A7R7DJN8_9ACTN</name>
<dbReference type="EMBL" id="AP023355">
    <property type="protein sequence ID" value="BCJ32919.1"/>
    <property type="molecule type" value="Genomic_DNA"/>
</dbReference>
<accession>A0A7R7DJN8</accession>
<gene>
    <name evidence="3" type="ORF">Athai_04220</name>
</gene>
<keyword evidence="4" id="KW-1185">Reference proteome</keyword>
<evidence type="ECO:0000256" key="1">
    <source>
        <dbReference type="SAM" id="MobiDB-lite"/>
    </source>
</evidence>
<evidence type="ECO:0000313" key="3">
    <source>
        <dbReference type="EMBL" id="BCJ32919.1"/>
    </source>
</evidence>
<feature type="region of interest" description="Disordered" evidence="1">
    <location>
        <begin position="53"/>
        <end position="80"/>
    </location>
</feature>
<protein>
    <recommendedName>
        <fullName evidence="2">Flp pilus assembly protein RcpC/CpaB domain-containing protein</fullName>
    </recommendedName>
</protein>
<evidence type="ECO:0000313" key="4">
    <source>
        <dbReference type="Proteomes" id="UP000611640"/>
    </source>
</evidence>
<proteinExistence type="predicted"/>
<dbReference type="Proteomes" id="UP000611640">
    <property type="component" value="Chromosome"/>
</dbReference>
<reference evidence="3 4" key="1">
    <citation type="submission" date="2020-08" db="EMBL/GenBank/DDBJ databases">
        <title>Whole genome shotgun sequence of Actinocatenispora thailandica NBRC 105041.</title>
        <authorList>
            <person name="Komaki H."/>
            <person name="Tamura T."/>
        </authorList>
    </citation>
    <scope>NUCLEOTIDE SEQUENCE [LARGE SCALE GENOMIC DNA]</scope>
    <source>
        <strain evidence="3 4">NBRC 105041</strain>
    </source>
</reference>
<dbReference type="Pfam" id="PF16976">
    <property type="entry name" value="RcpC"/>
    <property type="match status" value="1"/>
</dbReference>